<comment type="caution">
    <text evidence="1">The sequence shown here is derived from an EMBL/GenBank/DDBJ whole genome shotgun (WGS) entry which is preliminary data.</text>
</comment>
<reference evidence="1 2" key="1">
    <citation type="submission" date="2018-07" db="EMBL/GenBank/DDBJ databases">
        <title>A draft genome of a endophytic bacteria, a new species of Pedobacter.</title>
        <authorList>
            <person name="Zhang Z.D."/>
            <person name="Chen Z.J."/>
        </authorList>
    </citation>
    <scope>NUCLEOTIDE SEQUENCE [LARGE SCALE GENOMIC DNA]</scope>
    <source>
        <strain evidence="1 2">RS10</strain>
    </source>
</reference>
<keyword evidence="2" id="KW-1185">Reference proteome</keyword>
<name>A0A366KM73_9SPHI</name>
<dbReference type="AlphaFoldDB" id="A0A366KM73"/>
<gene>
    <name evidence="1" type="ORF">DRW42_27960</name>
</gene>
<evidence type="ECO:0000313" key="2">
    <source>
        <dbReference type="Proteomes" id="UP000252081"/>
    </source>
</evidence>
<sequence>MALIFEEEDRTVVPNWRDFARTLKLNELANTSHAPLIDINISRAVNDWRNEKNIGVAADLVSSAFISGKTNLPEVDEAIKFVIKNGESTSLITLAKEINGATKEGRGNEDFLGNNIKINSANYDELEYPEDSRLYRLINKTKTQARQQLHNPIPWVELARLYSIFGHFDKADSAMIIAVQLAPNNRFVLRSATRLWAHPKHYDKALYYLRKSQLTQYDPWLISAHIATSTLMKRYSPLLKKGEGIISSKNFSNFDLTELASSIGTFQFNEGAFKQSRSNFDLSIKSPNDNSLAQMEWISKRDGRFDFNLSNFKNVNNTFEAFAIEQNEKGDWEGAFVNTLKWFFDLPYTVRPVLMGSYIASYFLKRQDLAIDLCKAGLKANPNDFTILNNLIYAYALDNRLHQCSNYVDQYRKIKLSEIPNDWKVTFLATNGLIEFQMGNIEFGKKLYENAIEFALKLKSGNLLLHAYINYAKVLINHNCSEKHVVVNRLKELKIDKGSIRDKELFLLREEVLTLYAKNIFL</sequence>
<dbReference type="OrthoDB" id="8416895at2"/>
<dbReference type="Gene3D" id="1.25.40.10">
    <property type="entry name" value="Tetratricopeptide repeat domain"/>
    <property type="match status" value="1"/>
</dbReference>
<accession>A0A366KM73</accession>
<dbReference type="SUPFAM" id="SSF48452">
    <property type="entry name" value="TPR-like"/>
    <property type="match status" value="1"/>
</dbReference>
<evidence type="ECO:0008006" key="3">
    <source>
        <dbReference type="Google" id="ProtNLM"/>
    </source>
</evidence>
<dbReference type="RefSeq" id="WP_113952160.1">
    <property type="nucleotide sequence ID" value="NZ_QNQU01000049.1"/>
</dbReference>
<dbReference type="InterPro" id="IPR011990">
    <property type="entry name" value="TPR-like_helical_dom_sf"/>
</dbReference>
<evidence type="ECO:0000313" key="1">
    <source>
        <dbReference type="EMBL" id="RBQ02194.1"/>
    </source>
</evidence>
<dbReference type="EMBL" id="QNQU01000049">
    <property type="protein sequence ID" value="RBQ02194.1"/>
    <property type="molecule type" value="Genomic_DNA"/>
</dbReference>
<organism evidence="1 2">
    <name type="scientific">Pedobacter miscanthi</name>
    <dbReference type="NCBI Taxonomy" id="2259170"/>
    <lineage>
        <taxon>Bacteria</taxon>
        <taxon>Pseudomonadati</taxon>
        <taxon>Bacteroidota</taxon>
        <taxon>Sphingobacteriia</taxon>
        <taxon>Sphingobacteriales</taxon>
        <taxon>Sphingobacteriaceae</taxon>
        <taxon>Pedobacter</taxon>
    </lineage>
</organism>
<proteinExistence type="predicted"/>
<dbReference type="Proteomes" id="UP000252081">
    <property type="component" value="Unassembled WGS sequence"/>
</dbReference>
<protein>
    <recommendedName>
        <fullName evidence="3">Tetratricopeptide repeat protein</fullName>
    </recommendedName>
</protein>